<feature type="domain" description="HTH deoR-type" evidence="4">
    <location>
        <begin position="3"/>
        <end position="58"/>
    </location>
</feature>
<dbReference type="InterPro" id="IPR018356">
    <property type="entry name" value="Tscrpt_reg_HTH_DeoR_CS"/>
</dbReference>
<dbReference type="Pfam" id="PF13377">
    <property type="entry name" value="Peripla_BP_3"/>
    <property type="match status" value="1"/>
</dbReference>
<dbReference type="PROSITE" id="PS00894">
    <property type="entry name" value="HTH_DEOR_1"/>
    <property type="match status" value="1"/>
</dbReference>
<evidence type="ECO:0000313" key="6">
    <source>
        <dbReference type="Proteomes" id="UP000435304"/>
    </source>
</evidence>
<dbReference type="SUPFAM" id="SSF53822">
    <property type="entry name" value="Periplasmic binding protein-like I"/>
    <property type="match status" value="1"/>
</dbReference>
<keyword evidence="2" id="KW-0238">DNA-binding</keyword>
<keyword evidence="3" id="KW-0804">Transcription</keyword>
<comment type="caution">
    <text evidence="5">The sequence shown here is derived from an EMBL/GenBank/DDBJ whole genome shotgun (WGS) entry which is preliminary data.</text>
</comment>
<evidence type="ECO:0000256" key="2">
    <source>
        <dbReference type="ARBA" id="ARBA00023125"/>
    </source>
</evidence>
<dbReference type="PANTHER" id="PTHR30146">
    <property type="entry name" value="LACI-RELATED TRANSCRIPTIONAL REPRESSOR"/>
    <property type="match status" value="1"/>
</dbReference>
<dbReference type="PRINTS" id="PR00037">
    <property type="entry name" value="HTHLACR"/>
</dbReference>
<organism evidence="5 6">
    <name type="scientific">Auraticoccus cholistanensis</name>
    <dbReference type="NCBI Taxonomy" id="2656650"/>
    <lineage>
        <taxon>Bacteria</taxon>
        <taxon>Bacillati</taxon>
        <taxon>Actinomycetota</taxon>
        <taxon>Actinomycetes</taxon>
        <taxon>Propionibacteriales</taxon>
        <taxon>Propionibacteriaceae</taxon>
        <taxon>Auraticoccus</taxon>
    </lineage>
</organism>
<dbReference type="Gene3D" id="3.40.50.2300">
    <property type="match status" value="2"/>
</dbReference>
<dbReference type="Proteomes" id="UP000435304">
    <property type="component" value="Unassembled WGS sequence"/>
</dbReference>
<proteinExistence type="predicted"/>
<dbReference type="PANTHER" id="PTHR30146:SF155">
    <property type="entry name" value="ALANINE RACEMASE"/>
    <property type="match status" value="1"/>
</dbReference>
<dbReference type="CDD" id="cd06267">
    <property type="entry name" value="PBP1_LacI_sugar_binding-like"/>
    <property type="match status" value="1"/>
</dbReference>
<reference evidence="5 6" key="1">
    <citation type="submission" date="2019-12" db="EMBL/GenBank/DDBJ databases">
        <title>Auraticoccus cholistani sp. nov., an actinomycete isolated from soil of Cholistan desert.</title>
        <authorList>
            <person name="Cheema M.T."/>
        </authorList>
    </citation>
    <scope>NUCLEOTIDE SEQUENCE [LARGE SCALE GENOMIC DNA]</scope>
    <source>
        <strain evidence="5 6">F435</strain>
    </source>
</reference>
<keyword evidence="6" id="KW-1185">Reference proteome</keyword>
<dbReference type="InterPro" id="IPR036390">
    <property type="entry name" value="WH_DNA-bd_sf"/>
</dbReference>
<evidence type="ECO:0000256" key="3">
    <source>
        <dbReference type="ARBA" id="ARBA00023163"/>
    </source>
</evidence>
<accession>A0A6A9UU80</accession>
<sequence>MIPAERQARILHELELRGTLAVADFARRWRVSGMTVRRDLVQLAERGLLERVHGGAVAVRPREPRSRSREPVATLGLVVPSASYYYADVVRGARAAAAELGVRLVLAISEYSPRLEVEQVDRLVASAVDGLLVTPSLDLGQDTSTYRVLEQAPVPVVVVERRVEEGGPEVVVGGVRSDHQHGGALAVHHLADLGHRRLVLAWRESTTATQVREGVARAMAARCPEGLLVEVPIALAGVAPEESAARLQAVLDTARDVAAQAVMVLPDEAAISLVGLAQDRGLRVPEDLSVVAYDDEVAALAAIPLTAVCPPKSDVGAAAVRACLDLVRHAGRPGTTLTRTTLLPRLNVRASTAPPSR</sequence>
<evidence type="ECO:0000259" key="4">
    <source>
        <dbReference type="PROSITE" id="PS51000"/>
    </source>
</evidence>
<dbReference type="EMBL" id="WPCU01000004">
    <property type="protein sequence ID" value="MVA75144.1"/>
    <property type="molecule type" value="Genomic_DNA"/>
</dbReference>
<dbReference type="SMART" id="SM00420">
    <property type="entry name" value="HTH_DEOR"/>
    <property type="match status" value="1"/>
</dbReference>
<evidence type="ECO:0000256" key="1">
    <source>
        <dbReference type="ARBA" id="ARBA00023015"/>
    </source>
</evidence>
<keyword evidence="1" id="KW-0805">Transcription regulation</keyword>
<dbReference type="InterPro" id="IPR028082">
    <property type="entry name" value="Peripla_BP_I"/>
</dbReference>
<protein>
    <submittedName>
        <fullName evidence="5">DeoR family transcriptional regulator</fullName>
    </submittedName>
</protein>
<dbReference type="GO" id="GO:0003700">
    <property type="term" value="F:DNA-binding transcription factor activity"/>
    <property type="evidence" value="ECO:0007669"/>
    <property type="project" value="InterPro"/>
</dbReference>
<dbReference type="PROSITE" id="PS51000">
    <property type="entry name" value="HTH_DEOR_2"/>
    <property type="match status" value="1"/>
</dbReference>
<dbReference type="GO" id="GO:0000976">
    <property type="term" value="F:transcription cis-regulatory region binding"/>
    <property type="evidence" value="ECO:0007669"/>
    <property type="project" value="TreeGrafter"/>
</dbReference>
<dbReference type="SUPFAM" id="SSF46785">
    <property type="entry name" value="Winged helix' DNA-binding domain"/>
    <property type="match status" value="1"/>
</dbReference>
<gene>
    <name evidence="5" type="ORF">GC722_03740</name>
</gene>
<dbReference type="InterPro" id="IPR046335">
    <property type="entry name" value="LacI/GalR-like_sensor"/>
</dbReference>
<dbReference type="InterPro" id="IPR001034">
    <property type="entry name" value="DeoR_HTH"/>
</dbReference>
<dbReference type="Pfam" id="PF08220">
    <property type="entry name" value="HTH_DeoR"/>
    <property type="match status" value="1"/>
</dbReference>
<name>A0A6A9UU80_9ACTN</name>
<dbReference type="RefSeq" id="WP_156608087.1">
    <property type="nucleotide sequence ID" value="NZ_WPCU01000004.1"/>
</dbReference>
<dbReference type="AlphaFoldDB" id="A0A6A9UU80"/>
<evidence type="ECO:0000313" key="5">
    <source>
        <dbReference type="EMBL" id="MVA75144.1"/>
    </source>
</evidence>